<dbReference type="RefSeq" id="WP_132012910.1">
    <property type="nucleotide sequence ID" value="NZ_SLUN01000003.1"/>
</dbReference>
<evidence type="ECO:0000313" key="2">
    <source>
        <dbReference type="EMBL" id="TCL75241.1"/>
    </source>
</evidence>
<keyword evidence="3" id="KW-1185">Reference proteome</keyword>
<dbReference type="CDD" id="cd00448">
    <property type="entry name" value="YjgF_YER057c_UK114_family"/>
    <property type="match status" value="1"/>
</dbReference>
<organism evidence="2 3">
    <name type="scientific">Hydrogenispora ethanolica</name>
    <dbReference type="NCBI Taxonomy" id="1082276"/>
    <lineage>
        <taxon>Bacteria</taxon>
        <taxon>Bacillati</taxon>
        <taxon>Bacillota</taxon>
        <taxon>Hydrogenispora</taxon>
    </lineage>
</organism>
<proteinExistence type="inferred from homology"/>
<dbReference type="PANTHER" id="PTHR11803">
    <property type="entry name" value="2-IMINOBUTANOATE/2-IMINOPROPANOATE DEAMINASE RIDA"/>
    <property type="match status" value="1"/>
</dbReference>
<dbReference type="InterPro" id="IPR035959">
    <property type="entry name" value="RutC-like_sf"/>
</dbReference>
<name>A0A4R1S7D8_HYDET</name>
<dbReference type="GO" id="GO:0019239">
    <property type="term" value="F:deaminase activity"/>
    <property type="evidence" value="ECO:0007669"/>
    <property type="project" value="TreeGrafter"/>
</dbReference>
<evidence type="ECO:0000313" key="3">
    <source>
        <dbReference type="Proteomes" id="UP000295008"/>
    </source>
</evidence>
<accession>A0A4R1S7D8</accession>
<evidence type="ECO:0000256" key="1">
    <source>
        <dbReference type="ARBA" id="ARBA00010552"/>
    </source>
</evidence>
<dbReference type="EMBL" id="SLUN01000003">
    <property type="protein sequence ID" value="TCL75241.1"/>
    <property type="molecule type" value="Genomic_DNA"/>
</dbReference>
<dbReference type="AlphaFoldDB" id="A0A4R1S7D8"/>
<dbReference type="InterPro" id="IPR006056">
    <property type="entry name" value="RidA"/>
</dbReference>
<dbReference type="InterPro" id="IPR006175">
    <property type="entry name" value="YjgF/YER057c/UK114"/>
</dbReference>
<reference evidence="2 3" key="1">
    <citation type="submission" date="2019-03" db="EMBL/GenBank/DDBJ databases">
        <title>Genomic Encyclopedia of Type Strains, Phase IV (KMG-IV): sequencing the most valuable type-strain genomes for metagenomic binning, comparative biology and taxonomic classification.</title>
        <authorList>
            <person name="Goeker M."/>
        </authorList>
    </citation>
    <scope>NUCLEOTIDE SEQUENCE [LARGE SCALE GENOMIC DNA]</scope>
    <source>
        <strain evidence="2 3">LX-B</strain>
    </source>
</reference>
<comment type="caution">
    <text evidence="2">The sequence shown here is derived from an EMBL/GenBank/DDBJ whole genome shotgun (WGS) entry which is preliminary data.</text>
</comment>
<dbReference type="InterPro" id="IPR019897">
    <property type="entry name" value="RidA_CS"/>
</dbReference>
<dbReference type="Pfam" id="PF01042">
    <property type="entry name" value="Ribonuc_L-PSP"/>
    <property type="match status" value="1"/>
</dbReference>
<dbReference type="PANTHER" id="PTHR11803:SF39">
    <property type="entry name" value="2-IMINOBUTANOATE_2-IMINOPROPANOATE DEAMINASE"/>
    <property type="match status" value="1"/>
</dbReference>
<protein>
    <submittedName>
        <fullName evidence="2">Endoribonuclease L-PSP</fullName>
    </submittedName>
</protein>
<dbReference type="Proteomes" id="UP000295008">
    <property type="component" value="Unassembled WGS sequence"/>
</dbReference>
<dbReference type="OrthoDB" id="9803101at2"/>
<dbReference type="GO" id="GO:0005829">
    <property type="term" value="C:cytosol"/>
    <property type="evidence" value="ECO:0007669"/>
    <property type="project" value="TreeGrafter"/>
</dbReference>
<dbReference type="PROSITE" id="PS01094">
    <property type="entry name" value="UPF0076"/>
    <property type="match status" value="1"/>
</dbReference>
<sequence>MTEMISTANAPQAIGPYSQAIKVGNLLFVSGQLPADPATGNIVGEDITVQTGQALSNLRTILATADMSLANVVKVSVFLADLNDFTAMNQVYATFFSAPYPARVAVQVARLPKDARVEIEAIACKETAAS</sequence>
<dbReference type="SUPFAM" id="SSF55298">
    <property type="entry name" value="YjgF-like"/>
    <property type="match status" value="1"/>
</dbReference>
<dbReference type="Gene3D" id="3.30.1330.40">
    <property type="entry name" value="RutC-like"/>
    <property type="match status" value="1"/>
</dbReference>
<comment type="similarity">
    <text evidence="1">Belongs to the RutC family.</text>
</comment>
<dbReference type="FunFam" id="3.30.1330.40:FF:000001">
    <property type="entry name" value="L-PSP family endoribonuclease"/>
    <property type="match status" value="1"/>
</dbReference>
<dbReference type="NCBIfam" id="TIGR00004">
    <property type="entry name" value="Rid family detoxifying hydrolase"/>
    <property type="match status" value="1"/>
</dbReference>
<gene>
    <name evidence="2" type="ORF">EDC14_1003173</name>
</gene>